<keyword evidence="3" id="KW-1185">Reference proteome</keyword>
<feature type="chain" id="PRO_5026215821" evidence="1">
    <location>
        <begin position="20"/>
        <end position="125"/>
    </location>
</feature>
<evidence type="ECO:0000313" key="2">
    <source>
        <dbReference type="EMBL" id="QGZ97134.1"/>
    </source>
</evidence>
<evidence type="ECO:0000313" key="3">
    <source>
        <dbReference type="Proteomes" id="UP000431269"/>
    </source>
</evidence>
<gene>
    <name evidence="2" type="ORF">DSM104635_04000</name>
</gene>
<dbReference type="AlphaFoldDB" id="A0A6I6MXT5"/>
<dbReference type="Proteomes" id="UP000431269">
    <property type="component" value="Chromosome"/>
</dbReference>
<proteinExistence type="predicted"/>
<dbReference type="RefSeq" id="WP_158767959.1">
    <property type="nucleotide sequence ID" value="NZ_CP047045.1"/>
</dbReference>
<keyword evidence="1" id="KW-0732">Signal</keyword>
<feature type="signal peptide" evidence="1">
    <location>
        <begin position="1"/>
        <end position="19"/>
    </location>
</feature>
<sequence>MSRAAVIIAAVICAAPAHAETAYFATIPDVPIAPGLRDAGDNWEFSDARARVIGASARGQAQAEQVRAFYQTALPPLGWAISVGGGGENEAIYLRGREQLSLSFHLRGEELLLQAIVFVGSAPRD</sequence>
<organism evidence="2 3">
    <name type="scientific">Terricaulis silvestris</name>
    <dbReference type="NCBI Taxonomy" id="2686094"/>
    <lineage>
        <taxon>Bacteria</taxon>
        <taxon>Pseudomonadati</taxon>
        <taxon>Pseudomonadota</taxon>
        <taxon>Alphaproteobacteria</taxon>
        <taxon>Caulobacterales</taxon>
        <taxon>Caulobacteraceae</taxon>
        <taxon>Terricaulis</taxon>
    </lineage>
</organism>
<protein>
    <submittedName>
        <fullName evidence="2">Uncharacterized protein</fullName>
    </submittedName>
</protein>
<dbReference type="EMBL" id="CP047045">
    <property type="protein sequence ID" value="QGZ97134.1"/>
    <property type="molecule type" value="Genomic_DNA"/>
</dbReference>
<name>A0A6I6MXT5_9CAUL</name>
<reference evidence="3" key="1">
    <citation type="submission" date="2019-12" db="EMBL/GenBank/DDBJ databases">
        <title>Complete genome of Terracaulis silvestris 0127_4.</title>
        <authorList>
            <person name="Vieira S."/>
            <person name="Riedel T."/>
            <person name="Sproer C."/>
            <person name="Pascual J."/>
            <person name="Boedeker C."/>
            <person name="Overmann J."/>
        </authorList>
    </citation>
    <scope>NUCLEOTIDE SEQUENCE [LARGE SCALE GENOMIC DNA]</scope>
    <source>
        <strain evidence="3">0127_4</strain>
    </source>
</reference>
<dbReference type="KEGG" id="tsv:DSM104635_04000"/>
<evidence type="ECO:0000256" key="1">
    <source>
        <dbReference type="SAM" id="SignalP"/>
    </source>
</evidence>
<accession>A0A6I6MXT5</accession>